<dbReference type="InterPro" id="IPR009324">
    <property type="entry name" value="DUF981"/>
</dbReference>
<dbReference type="RefSeq" id="WP_126218239.1">
    <property type="nucleotide sequence ID" value="NZ_PEMG01000025.1"/>
</dbReference>
<protein>
    <recommendedName>
        <fullName evidence="4">DUF981 domain-containing protein</fullName>
    </recommendedName>
</protein>
<dbReference type="Proteomes" id="UP000287173">
    <property type="component" value="Unassembled WGS sequence"/>
</dbReference>
<evidence type="ECO:0000313" key="3">
    <source>
        <dbReference type="Proteomes" id="UP000287173"/>
    </source>
</evidence>
<proteinExistence type="predicted"/>
<name>A0A430UU29_THESC</name>
<evidence type="ECO:0000256" key="1">
    <source>
        <dbReference type="SAM" id="Phobius"/>
    </source>
</evidence>
<feature type="transmembrane region" description="Helical" evidence="1">
    <location>
        <begin position="173"/>
        <end position="194"/>
    </location>
</feature>
<feature type="transmembrane region" description="Helical" evidence="1">
    <location>
        <begin position="82"/>
        <end position="104"/>
    </location>
</feature>
<feature type="transmembrane region" description="Helical" evidence="1">
    <location>
        <begin position="143"/>
        <end position="161"/>
    </location>
</feature>
<feature type="transmembrane region" description="Helical" evidence="1">
    <location>
        <begin position="49"/>
        <end position="70"/>
    </location>
</feature>
<keyword evidence="1" id="KW-1133">Transmembrane helix</keyword>
<accession>A0A430UU29</accession>
<sequence length="205" mass="21986">MLRPRERGAECRYNPLVFVLGLVTAAGVSGVAYLLAVARGGDEKALGRLYGPLFFTLGVFALGAVAQLYWTDWAGRPVPQYTELFGVATGLFAFMMVLAGFYLYQGLELKALAWPSFFLGLYLLQGARAVLDFGLTRNPPLTALMWGAAGLASLGILFYAYSRPEARRTWAYLGALVLALMALGAFLTGFMAYYGHIASAVGGGG</sequence>
<feature type="transmembrane region" description="Helical" evidence="1">
    <location>
        <begin position="111"/>
        <end position="131"/>
    </location>
</feature>
<organism evidence="2 3">
    <name type="scientific">Thermus scotoductus</name>
    <dbReference type="NCBI Taxonomy" id="37636"/>
    <lineage>
        <taxon>Bacteria</taxon>
        <taxon>Thermotogati</taxon>
        <taxon>Deinococcota</taxon>
        <taxon>Deinococci</taxon>
        <taxon>Thermales</taxon>
        <taxon>Thermaceae</taxon>
        <taxon>Thermus</taxon>
    </lineage>
</organism>
<dbReference type="EMBL" id="PEMG01000025">
    <property type="protein sequence ID" value="RTI12242.1"/>
    <property type="molecule type" value="Genomic_DNA"/>
</dbReference>
<reference evidence="2 3" key="1">
    <citation type="journal article" date="2019" name="Extremophiles">
        <title>Biogeography of thermophiles and predominance of Thermus scotoductus in domestic water heaters.</title>
        <authorList>
            <person name="Wilpiszeski R.L."/>
            <person name="Zhang Z."/>
            <person name="House C.H."/>
        </authorList>
    </citation>
    <scope>NUCLEOTIDE SEQUENCE [LARGE SCALE GENOMIC DNA]</scope>
    <source>
        <strain evidence="2 3">17_S17</strain>
    </source>
</reference>
<gene>
    <name evidence="2" type="ORF">CSW30_01290</name>
</gene>
<dbReference type="Pfam" id="PF06168">
    <property type="entry name" value="DUF981"/>
    <property type="match status" value="1"/>
</dbReference>
<evidence type="ECO:0008006" key="4">
    <source>
        <dbReference type="Google" id="ProtNLM"/>
    </source>
</evidence>
<dbReference type="AlphaFoldDB" id="A0A430UU29"/>
<feature type="transmembrane region" description="Helical" evidence="1">
    <location>
        <begin position="16"/>
        <end position="37"/>
    </location>
</feature>
<keyword evidence="1" id="KW-0472">Membrane</keyword>
<keyword evidence="1" id="KW-0812">Transmembrane</keyword>
<evidence type="ECO:0000313" key="2">
    <source>
        <dbReference type="EMBL" id="RTI12242.1"/>
    </source>
</evidence>
<comment type="caution">
    <text evidence="2">The sequence shown here is derived from an EMBL/GenBank/DDBJ whole genome shotgun (WGS) entry which is preliminary data.</text>
</comment>